<sequence length="395" mass="44254">MKLIYVLVQIQRRCFVGGLCQFYSKSIGIILDDILRDHIQPNISLMKQSFIIKMSVLITIFMFAAGLVNSIFSIVTFQNKETRKFNFIERIFNPIETSFNQPKLSSSACWDPHTVTLTTDVEVEFVPVRIFVDRKNTIYVTDIYNEAVHVWRQDTNATMKTTIKTSFKPFYSFTDNDGYIFTSISEGSVMKWSLNTVEAVIVIRTESECFGLSIDIKNNLYCSLSIEHRVVRQTLDVDSSTPITVAGTGKAASTSDALYNPRGIFLSINLDLYVADCSNNRVQLFEHGQKNGVTVAGKDKLLSITLSCPTSVFLDENNNIFILDSGNGRIMRSTSQGFDCVVGCSAITGSASHQMHGPLEAVFDTFGNIFIADFGNDRIQKFQLTKNISGKLNKQ</sequence>
<dbReference type="OrthoDB" id="342730at2759"/>
<evidence type="ECO:0000313" key="2">
    <source>
        <dbReference type="EMBL" id="CAF1547124.1"/>
    </source>
</evidence>
<gene>
    <name evidence="2" type="ORF">EDS130_LOCUS45733</name>
</gene>
<dbReference type="AlphaFoldDB" id="A0A815WKI2"/>
<name>A0A815WKI2_ADIRI</name>
<protein>
    <submittedName>
        <fullName evidence="2">Uncharacterized protein</fullName>
    </submittedName>
</protein>
<dbReference type="InterPro" id="IPR050952">
    <property type="entry name" value="TRIM-NHL_E3_ligases"/>
</dbReference>
<dbReference type="SUPFAM" id="SSF101898">
    <property type="entry name" value="NHL repeat"/>
    <property type="match status" value="1"/>
</dbReference>
<dbReference type="GO" id="GO:0061630">
    <property type="term" value="F:ubiquitin protein ligase activity"/>
    <property type="evidence" value="ECO:0007669"/>
    <property type="project" value="TreeGrafter"/>
</dbReference>
<keyword evidence="1" id="KW-1133">Transmembrane helix</keyword>
<organism evidence="2 3">
    <name type="scientific">Adineta ricciae</name>
    <name type="common">Rotifer</name>
    <dbReference type="NCBI Taxonomy" id="249248"/>
    <lineage>
        <taxon>Eukaryota</taxon>
        <taxon>Metazoa</taxon>
        <taxon>Spiralia</taxon>
        <taxon>Gnathifera</taxon>
        <taxon>Rotifera</taxon>
        <taxon>Eurotatoria</taxon>
        <taxon>Bdelloidea</taxon>
        <taxon>Adinetida</taxon>
        <taxon>Adinetidae</taxon>
        <taxon>Adineta</taxon>
    </lineage>
</organism>
<dbReference type="PANTHER" id="PTHR24104:SF25">
    <property type="entry name" value="PROTEIN LIN-41"/>
    <property type="match status" value="1"/>
</dbReference>
<dbReference type="Gene3D" id="2.120.10.30">
    <property type="entry name" value="TolB, C-terminal domain"/>
    <property type="match status" value="2"/>
</dbReference>
<keyword evidence="1" id="KW-0472">Membrane</keyword>
<keyword evidence="1" id="KW-0812">Transmembrane</keyword>
<evidence type="ECO:0000313" key="3">
    <source>
        <dbReference type="Proteomes" id="UP000663852"/>
    </source>
</evidence>
<accession>A0A815WKI2</accession>
<dbReference type="EMBL" id="CAJNOJ010001233">
    <property type="protein sequence ID" value="CAF1547124.1"/>
    <property type="molecule type" value="Genomic_DNA"/>
</dbReference>
<proteinExistence type="predicted"/>
<comment type="caution">
    <text evidence="2">The sequence shown here is derived from an EMBL/GenBank/DDBJ whole genome shotgun (WGS) entry which is preliminary data.</text>
</comment>
<feature type="transmembrane region" description="Helical" evidence="1">
    <location>
        <begin position="56"/>
        <end position="77"/>
    </location>
</feature>
<dbReference type="PANTHER" id="PTHR24104">
    <property type="entry name" value="E3 UBIQUITIN-PROTEIN LIGASE NHLRC1-RELATED"/>
    <property type="match status" value="1"/>
</dbReference>
<dbReference type="GO" id="GO:0043161">
    <property type="term" value="P:proteasome-mediated ubiquitin-dependent protein catabolic process"/>
    <property type="evidence" value="ECO:0007669"/>
    <property type="project" value="TreeGrafter"/>
</dbReference>
<dbReference type="InterPro" id="IPR011042">
    <property type="entry name" value="6-blade_b-propeller_TolB-like"/>
</dbReference>
<dbReference type="CDD" id="cd05819">
    <property type="entry name" value="NHL"/>
    <property type="match status" value="1"/>
</dbReference>
<dbReference type="GO" id="GO:0000209">
    <property type="term" value="P:protein polyubiquitination"/>
    <property type="evidence" value="ECO:0007669"/>
    <property type="project" value="TreeGrafter"/>
</dbReference>
<dbReference type="GO" id="GO:0008270">
    <property type="term" value="F:zinc ion binding"/>
    <property type="evidence" value="ECO:0007669"/>
    <property type="project" value="UniProtKB-KW"/>
</dbReference>
<dbReference type="Proteomes" id="UP000663852">
    <property type="component" value="Unassembled WGS sequence"/>
</dbReference>
<reference evidence="2" key="1">
    <citation type="submission" date="2021-02" db="EMBL/GenBank/DDBJ databases">
        <authorList>
            <person name="Nowell W R."/>
        </authorList>
    </citation>
    <scope>NUCLEOTIDE SEQUENCE</scope>
</reference>
<evidence type="ECO:0000256" key="1">
    <source>
        <dbReference type="SAM" id="Phobius"/>
    </source>
</evidence>